<dbReference type="GO" id="GO:0016192">
    <property type="term" value="P:vesicle-mediated transport"/>
    <property type="evidence" value="ECO:0007669"/>
    <property type="project" value="TreeGrafter"/>
</dbReference>
<dbReference type="PANTHER" id="PTHR13019">
    <property type="entry name" value="GOLGI APPARATUS MEMBRANE PROTEIN TVP23"/>
    <property type="match status" value="1"/>
</dbReference>
<reference evidence="10 11" key="1">
    <citation type="journal article" date="2016" name="Front. Microbiol.">
        <title>Genome and transcriptome sequences reveal the specific parasitism of the nematophagous Purpureocillium lilacinum 36-1.</title>
        <authorList>
            <person name="Xie J."/>
            <person name="Li S."/>
            <person name="Mo C."/>
            <person name="Xiao X."/>
            <person name="Peng D."/>
            <person name="Wang G."/>
            <person name="Xiao Y."/>
        </authorList>
    </citation>
    <scope>NUCLEOTIDE SEQUENCE [LARGE SCALE GENOMIC DNA]</scope>
    <source>
        <strain evidence="10 11">36-1</strain>
    </source>
</reference>
<evidence type="ECO:0000256" key="7">
    <source>
        <dbReference type="ARBA" id="ARBA00023136"/>
    </source>
</evidence>
<comment type="caution">
    <text evidence="10">The sequence shown here is derived from an EMBL/GenBank/DDBJ whole genome shotgun (WGS) entry which is preliminary data.</text>
</comment>
<feature type="compositionally biased region" description="Low complexity" evidence="9">
    <location>
        <begin position="9"/>
        <end position="20"/>
    </location>
</feature>
<evidence type="ECO:0000256" key="4">
    <source>
        <dbReference type="ARBA" id="ARBA00013603"/>
    </source>
</evidence>
<dbReference type="GO" id="GO:0009306">
    <property type="term" value="P:protein secretion"/>
    <property type="evidence" value="ECO:0007669"/>
    <property type="project" value="TreeGrafter"/>
</dbReference>
<dbReference type="Proteomes" id="UP000245956">
    <property type="component" value="Unassembled WGS sequence"/>
</dbReference>
<dbReference type="EMBL" id="LCWV01000003">
    <property type="protein sequence ID" value="PWI74182.1"/>
    <property type="molecule type" value="Genomic_DNA"/>
</dbReference>
<keyword evidence="7 8" id="KW-0472">Membrane</keyword>
<organism evidence="10 11">
    <name type="scientific">Purpureocillium lilacinum</name>
    <name type="common">Paecilomyces lilacinus</name>
    <dbReference type="NCBI Taxonomy" id="33203"/>
    <lineage>
        <taxon>Eukaryota</taxon>
        <taxon>Fungi</taxon>
        <taxon>Dikarya</taxon>
        <taxon>Ascomycota</taxon>
        <taxon>Pezizomycotina</taxon>
        <taxon>Sordariomycetes</taxon>
        <taxon>Hypocreomycetidae</taxon>
        <taxon>Hypocreales</taxon>
        <taxon>Ophiocordycipitaceae</taxon>
        <taxon>Purpureocillium</taxon>
    </lineage>
</organism>
<sequence>MRLAPNHQRPSSGFVVVSSGGRRDGWSSCPVPVKTRHPPQMLELPGPRLRRRPYEVRPPTQPTKPPPRDRASARRPPPAAARATRLQQCLATNERTNDNDGQPAARRATTPERTESPHPASDPSNEEGERGPVQQQQQQRQTASAPRRARATKTVGHGRHAERARLPELAPELASHHAAHLFGLQDIKRIDLLSRPLGHQEHVREPPKPNCMIPLPVISVRPRCCREAQGETERGADVKRHKGLPLTQPRRIMIFIITILLLAADFYYLKNIAGRRLVGLRWWNEVDPQTGDSKWVFESSDPAVKQVNATDSRFFWLALYVQPVLWVVMAILALVRLQFLWLPLVVIALVLTIMNTLAFSRCDKFSQASNLAGSALGTTNLAGSIASNMVGRWFTRN</sequence>
<feature type="compositionally biased region" description="Basic residues" evidence="9">
    <location>
        <begin position="147"/>
        <end position="158"/>
    </location>
</feature>
<comment type="similarity">
    <text evidence="3 8">Belongs to the TVP23 family.</text>
</comment>
<evidence type="ECO:0000313" key="10">
    <source>
        <dbReference type="EMBL" id="PWI74182.1"/>
    </source>
</evidence>
<keyword evidence="5 8" id="KW-0812">Transmembrane</keyword>
<keyword evidence="6 8" id="KW-1133">Transmembrane helix</keyword>
<feature type="compositionally biased region" description="Low complexity" evidence="9">
    <location>
        <begin position="134"/>
        <end position="146"/>
    </location>
</feature>
<evidence type="ECO:0000256" key="2">
    <source>
        <dbReference type="ARBA" id="ARBA00004653"/>
    </source>
</evidence>
<keyword evidence="8" id="KW-0333">Golgi apparatus</keyword>
<evidence type="ECO:0000256" key="3">
    <source>
        <dbReference type="ARBA" id="ARBA00005467"/>
    </source>
</evidence>
<feature type="transmembrane region" description="Helical" evidence="8">
    <location>
        <begin position="252"/>
        <end position="269"/>
    </location>
</feature>
<dbReference type="PANTHER" id="PTHR13019:SF7">
    <property type="entry name" value="GOLGI APPARATUS MEMBRANE PROTEIN TVP23"/>
    <property type="match status" value="1"/>
</dbReference>
<dbReference type="InterPro" id="IPR008564">
    <property type="entry name" value="TVP23-like"/>
</dbReference>
<dbReference type="GO" id="GO:0000139">
    <property type="term" value="C:Golgi membrane"/>
    <property type="evidence" value="ECO:0007669"/>
    <property type="project" value="UniProtKB-SubCell"/>
</dbReference>
<gene>
    <name evidence="10" type="ORF">PCL_07496</name>
</gene>
<feature type="transmembrane region" description="Helical" evidence="8">
    <location>
        <begin position="314"/>
        <end position="334"/>
    </location>
</feature>
<dbReference type="AlphaFoldDB" id="A0A2U3EI76"/>
<dbReference type="Pfam" id="PF05832">
    <property type="entry name" value="DUF846"/>
    <property type="match status" value="1"/>
</dbReference>
<proteinExistence type="inferred from homology"/>
<feature type="region of interest" description="Disordered" evidence="9">
    <location>
        <begin position="1"/>
        <end position="162"/>
    </location>
</feature>
<evidence type="ECO:0000256" key="1">
    <source>
        <dbReference type="ARBA" id="ARBA00003246"/>
    </source>
</evidence>
<comment type="function">
    <text evidence="1 8">Golgi membrane protein involved in vesicular trafficking.</text>
</comment>
<comment type="subcellular location">
    <subcellularLocation>
        <location evidence="2 8">Golgi apparatus membrane</location>
        <topology evidence="2 8">Multi-pass membrane protein</topology>
    </subcellularLocation>
</comment>
<evidence type="ECO:0000256" key="8">
    <source>
        <dbReference type="RuleBase" id="RU361206"/>
    </source>
</evidence>
<evidence type="ECO:0000313" key="11">
    <source>
        <dbReference type="Proteomes" id="UP000245956"/>
    </source>
</evidence>
<protein>
    <recommendedName>
        <fullName evidence="4 8">Golgi apparatus membrane protein TVP23</fullName>
    </recommendedName>
</protein>
<evidence type="ECO:0000256" key="5">
    <source>
        <dbReference type="ARBA" id="ARBA00022692"/>
    </source>
</evidence>
<accession>A0A2U3EI76</accession>
<evidence type="ECO:0000256" key="6">
    <source>
        <dbReference type="ARBA" id="ARBA00022989"/>
    </source>
</evidence>
<evidence type="ECO:0000256" key="9">
    <source>
        <dbReference type="SAM" id="MobiDB-lite"/>
    </source>
</evidence>
<feature type="transmembrane region" description="Helical" evidence="8">
    <location>
        <begin position="340"/>
        <end position="359"/>
    </location>
</feature>
<name>A0A2U3EI76_PURLI</name>